<organism evidence="6 7">
    <name type="scientific">Daldinia eschscholtzii</name>
    <dbReference type="NCBI Taxonomy" id="292717"/>
    <lineage>
        <taxon>Eukaryota</taxon>
        <taxon>Fungi</taxon>
        <taxon>Dikarya</taxon>
        <taxon>Ascomycota</taxon>
        <taxon>Pezizomycotina</taxon>
        <taxon>Sordariomycetes</taxon>
        <taxon>Xylariomycetidae</taxon>
        <taxon>Xylariales</taxon>
        <taxon>Hypoxylaceae</taxon>
        <taxon>Daldinia</taxon>
    </lineage>
</organism>
<evidence type="ECO:0000313" key="7">
    <source>
        <dbReference type="Proteomes" id="UP001369815"/>
    </source>
</evidence>
<keyword evidence="7" id="KW-1185">Reference proteome</keyword>
<dbReference type="EC" id="3.1.1.47" evidence="1"/>
<dbReference type="AlphaFoldDB" id="A0AAX6MPJ3"/>
<reference evidence="6 7" key="1">
    <citation type="journal article" date="2024" name="Front Chem Biol">
        <title>Unveiling the potential of Daldinia eschscholtzii MFLUCC 19-0629 through bioactivity and bioinformatics studies for enhanced sustainable agriculture production.</title>
        <authorList>
            <person name="Brooks S."/>
            <person name="Weaver J.A."/>
            <person name="Klomchit A."/>
            <person name="Alharthi S.A."/>
            <person name="Onlamun T."/>
            <person name="Nurani R."/>
            <person name="Vong T.K."/>
            <person name="Alberti F."/>
            <person name="Greco C."/>
        </authorList>
    </citation>
    <scope>NUCLEOTIDE SEQUENCE [LARGE SCALE GENOMIC DNA]</scope>
    <source>
        <strain evidence="6">MFLUCC 19-0629</strain>
    </source>
</reference>
<keyword evidence="2" id="KW-0378">Hydrolase</keyword>
<keyword evidence="3" id="KW-0442">Lipid degradation</keyword>
<dbReference type="InterPro" id="IPR029058">
    <property type="entry name" value="AB_hydrolase_fold"/>
</dbReference>
<protein>
    <recommendedName>
        <fullName evidence="1">1-alkyl-2-acetylglycerophosphocholine esterase</fullName>
        <ecNumber evidence="1">3.1.1.47</ecNumber>
    </recommendedName>
</protein>
<evidence type="ECO:0000256" key="2">
    <source>
        <dbReference type="ARBA" id="ARBA00022801"/>
    </source>
</evidence>
<sequence length="383" mass="40919">MSSKSLILCLLAPLVAGFNLSVPAPTGPFAVGTTVLEITDYSRLDPFAPTPQPRKLAVSLFYPTEKVSQNTTSCHKSNQCTRAIQLPPHTAAALESQTGVPTGILHNIITQACQDAPVTQPLRPLLLFNPGRGASRLIYSDSLIEIASYGFTLASVDHPYESNVVEYPDGSVVYGLQLDESLSTILKLIDIRAADLRSVLNAFSNSTVTDKIPGYGPLTKFKTDKVGVFGHSLGGATALQVVANDTRFAAGLNVDGSFWGAEQQVGTEAPFMVIAAEGHNRTSDESWAATWPNIRGFKREATVKGTEHNSFTDTGLFVEMLGELGGGVPANIPIPIGTIKGTRITALQRALVTSFFKRSLDGENDGLLDGAAAEEWPEVSFQQ</sequence>
<dbReference type="SUPFAM" id="SSF53474">
    <property type="entry name" value="alpha/beta-Hydrolases"/>
    <property type="match status" value="1"/>
</dbReference>
<evidence type="ECO:0000256" key="1">
    <source>
        <dbReference type="ARBA" id="ARBA00013201"/>
    </source>
</evidence>
<dbReference type="Gene3D" id="3.40.50.1820">
    <property type="entry name" value="alpha/beta hydrolase"/>
    <property type="match status" value="1"/>
</dbReference>
<dbReference type="Proteomes" id="UP001369815">
    <property type="component" value="Unassembled WGS sequence"/>
</dbReference>
<evidence type="ECO:0000256" key="5">
    <source>
        <dbReference type="SAM" id="SignalP"/>
    </source>
</evidence>
<dbReference type="PANTHER" id="PTHR10272">
    <property type="entry name" value="PLATELET-ACTIVATING FACTOR ACETYLHYDROLASE"/>
    <property type="match status" value="1"/>
</dbReference>
<evidence type="ECO:0000313" key="6">
    <source>
        <dbReference type="EMBL" id="KAK6954580.1"/>
    </source>
</evidence>
<dbReference type="EMBL" id="JBANMG010000004">
    <property type="protein sequence ID" value="KAK6954580.1"/>
    <property type="molecule type" value="Genomic_DNA"/>
</dbReference>
<evidence type="ECO:0000256" key="3">
    <source>
        <dbReference type="ARBA" id="ARBA00022963"/>
    </source>
</evidence>
<feature type="signal peptide" evidence="5">
    <location>
        <begin position="1"/>
        <end position="17"/>
    </location>
</feature>
<gene>
    <name evidence="6" type="ORF">Daesc_004547</name>
</gene>
<dbReference type="GO" id="GO:0016042">
    <property type="term" value="P:lipid catabolic process"/>
    <property type="evidence" value="ECO:0007669"/>
    <property type="project" value="UniProtKB-KW"/>
</dbReference>
<proteinExistence type="predicted"/>
<name>A0AAX6MPJ3_9PEZI</name>
<keyword evidence="4" id="KW-0443">Lipid metabolism</keyword>
<accession>A0AAX6MPJ3</accession>
<dbReference type="GO" id="GO:0003847">
    <property type="term" value="F:1-alkyl-2-acetylglycerophosphocholine esterase activity"/>
    <property type="evidence" value="ECO:0007669"/>
    <property type="project" value="UniProtKB-EC"/>
</dbReference>
<dbReference type="Pfam" id="PF03403">
    <property type="entry name" value="PAF-AH_p_II"/>
    <property type="match status" value="2"/>
</dbReference>
<dbReference type="PANTHER" id="PTHR10272:SF14">
    <property type="entry name" value="PAF ACETYLHYDROLASE FAMILY PROTEIN"/>
    <property type="match status" value="1"/>
</dbReference>
<feature type="chain" id="PRO_5043332381" description="1-alkyl-2-acetylglycerophosphocholine esterase" evidence="5">
    <location>
        <begin position="18"/>
        <end position="383"/>
    </location>
</feature>
<comment type="caution">
    <text evidence="6">The sequence shown here is derived from an EMBL/GenBank/DDBJ whole genome shotgun (WGS) entry which is preliminary data.</text>
</comment>
<evidence type="ECO:0000256" key="4">
    <source>
        <dbReference type="ARBA" id="ARBA00023098"/>
    </source>
</evidence>
<keyword evidence="5" id="KW-0732">Signal</keyword>